<feature type="transmembrane region" description="Helical" evidence="5">
    <location>
        <begin position="66"/>
        <end position="85"/>
    </location>
</feature>
<dbReference type="GO" id="GO:0016020">
    <property type="term" value="C:membrane"/>
    <property type="evidence" value="ECO:0007669"/>
    <property type="project" value="UniProtKB-SubCell"/>
</dbReference>
<feature type="transmembrane region" description="Helical" evidence="5">
    <location>
        <begin position="154"/>
        <end position="173"/>
    </location>
</feature>
<dbReference type="AlphaFoldDB" id="A0A6C0J5Y0"/>
<name>A0A6C0J5Y0_9ZZZZ</name>
<feature type="transmembrane region" description="Helical" evidence="5">
    <location>
        <begin position="185"/>
        <end position="202"/>
    </location>
</feature>
<feature type="transmembrane region" description="Helical" evidence="5">
    <location>
        <begin position="7"/>
        <end position="25"/>
    </location>
</feature>
<keyword evidence="2 5" id="KW-0812">Transmembrane</keyword>
<feature type="transmembrane region" description="Helical" evidence="5">
    <location>
        <begin position="37"/>
        <end position="54"/>
    </location>
</feature>
<sequence length="242" mass="28517">MFETNKTNYSIIVVFVLIMYAITVYAFKNGFPTCENYVMNTYLYLALSVCYIYFNINQFKTYNHHVFIPFLISIAAIIYINLSNYKTQSGIAINHIVWFIFLTALSFMIIPITSMSSNSMIYMALYFTFSIFIIMSALVYMYPSFFQKTMNFMFPGLLVALIMIILIELYLIFIKQKYPTNIHRYISYAVVILFSLFISYDTQLMFEEAEICRKYANYPESSIKFILDVVNIFVRTLALQKR</sequence>
<dbReference type="InterPro" id="IPR006214">
    <property type="entry name" value="Bax_inhibitor_1-related"/>
</dbReference>
<evidence type="ECO:0000256" key="4">
    <source>
        <dbReference type="ARBA" id="ARBA00023136"/>
    </source>
</evidence>
<feature type="transmembrane region" description="Helical" evidence="5">
    <location>
        <begin position="122"/>
        <end position="142"/>
    </location>
</feature>
<keyword evidence="3 5" id="KW-1133">Transmembrane helix</keyword>
<organism evidence="6">
    <name type="scientific">viral metagenome</name>
    <dbReference type="NCBI Taxonomy" id="1070528"/>
    <lineage>
        <taxon>unclassified sequences</taxon>
        <taxon>metagenomes</taxon>
        <taxon>organismal metagenomes</taxon>
    </lineage>
</organism>
<protein>
    <recommendedName>
        <fullName evidence="7">Inhibitor of apoptosis-promoting Bax1</fullName>
    </recommendedName>
</protein>
<evidence type="ECO:0000256" key="2">
    <source>
        <dbReference type="ARBA" id="ARBA00022692"/>
    </source>
</evidence>
<evidence type="ECO:0000313" key="6">
    <source>
        <dbReference type="EMBL" id="QHT99357.1"/>
    </source>
</evidence>
<reference evidence="6" key="1">
    <citation type="journal article" date="2020" name="Nature">
        <title>Giant virus diversity and host interactions through global metagenomics.</title>
        <authorList>
            <person name="Schulz F."/>
            <person name="Roux S."/>
            <person name="Paez-Espino D."/>
            <person name="Jungbluth S."/>
            <person name="Walsh D.A."/>
            <person name="Denef V.J."/>
            <person name="McMahon K.D."/>
            <person name="Konstantinidis K.T."/>
            <person name="Eloe-Fadrosh E.A."/>
            <person name="Kyrpides N.C."/>
            <person name="Woyke T."/>
        </authorList>
    </citation>
    <scope>NUCLEOTIDE SEQUENCE</scope>
    <source>
        <strain evidence="6">GVMAG-M-3300025699-48</strain>
    </source>
</reference>
<evidence type="ECO:0000256" key="3">
    <source>
        <dbReference type="ARBA" id="ARBA00022989"/>
    </source>
</evidence>
<accession>A0A6C0J5Y0</accession>
<evidence type="ECO:0000256" key="1">
    <source>
        <dbReference type="ARBA" id="ARBA00004141"/>
    </source>
</evidence>
<proteinExistence type="predicted"/>
<comment type="subcellular location">
    <subcellularLocation>
        <location evidence="1">Membrane</location>
        <topology evidence="1">Multi-pass membrane protein</topology>
    </subcellularLocation>
</comment>
<evidence type="ECO:0000256" key="5">
    <source>
        <dbReference type="SAM" id="Phobius"/>
    </source>
</evidence>
<keyword evidence="4 5" id="KW-0472">Membrane</keyword>
<feature type="transmembrane region" description="Helical" evidence="5">
    <location>
        <begin position="91"/>
        <end position="110"/>
    </location>
</feature>
<evidence type="ECO:0008006" key="7">
    <source>
        <dbReference type="Google" id="ProtNLM"/>
    </source>
</evidence>
<dbReference type="EMBL" id="MN740307">
    <property type="protein sequence ID" value="QHT99357.1"/>
    <property type="molecule type" value="Genomic_DNA"/>
</dbReference>
<dbReference type="Pfam" id="PF01027">
    <property type="entry name" value="Bax1-I"/>
    <property type="match status" value="1"/>
</dbReference>